<dbReference type="SMART" id="SM00663">
    <property type="entry name" value="RPOLA_N"/>
    <property type="match status" value="1"/>
</dbReference>
<dbReference type="Gene3D" id="4.10.860.120">
    <property type="entry name" value="RNA polymerase II, clamp domain"/>
    <property type="match status" value="1"/>
</dbReference>
<evidence type="ECO:0000313" key="19">
    <source>
        <dbReference type="Proteomes" id="UP001283361"/>
    </source>
</evidence>
<accession>A0AAE0ZE28</accession>
<dbReference type="InterPro" id="IPR000722">
    <property type="entry name" value="RNA_pol_asu"/>
</dbReference>
<dbReference type="InterPro" id="IPR038120">
    <property type="entry name" value="Rpb1_funnel_sf"/>
</dbReference>
<keyword evidence="4 15" id="KW-0240">DNA-directed RNA polymerase</keyword>
<dbReference type="EMBL" id="JAWDGP010004170">
    <property type="protein sequence ID" value="KAK3767211.1"/>
    <property type="molecule type" value="Genomic_DNA"/>
</dbReference>
<evidence type="ECO:0000256" key="4">
    <source>
        <dbReference type="ARBA" id="ARBA00022478"/>
    </source>
</evidence>
<dbReference type="FunFam" id="2.40.40.20:FF:000019">
    <property type="entry name" value="DNA-directed RNA polymerase II subunit RPB1"/>
    <property type="match status" value="1"/>
</dbReference>
<dbReference type="PANTHER" id="PTHR19376">
    <property type="entry name" value="DNA-DIRECTED RNA POLYMERASE"/>
    <property type="match status" value="1"/>
</dbReference>
<feature type="region of interest" description="Disordered" evidence="16">
    <location>
        <begin position="1413"/>
        <end position="1528"/>
    </location>
</feature>
<evidence type="ECO:0000259" key="17">
    <source>
        <dbReference type="SMART" id="SM00663"/>
    </source>
</evidence>
<dbReference type="GO" id="GO:0003899">
    <property type="term" value="F:DNA-directed RNA polymerase activity"/>
    <property type="evidence" value="ECO:0007669"/>
    <property type="project" value="UniProtKB-EC"/>
</dbReference>
<name>A0AAE0ZE28_9GAST</name>
<keyword evidence="7 15" id="KW-0548">Nucleotidyltransferase</keyword>
<evidence type="ECO:0000313" key="18">
    <source>
        <dbReference type="EMBL" id="KAK3767211.1"/>
    </source>
</evidence>
<dbReference type="InterPro" id="IPR044893">
    <property type="entry name" value="RNA_pol_Rpb1_clamp_domain"/>
</dbReference>
<dbReference type="Pfam" id="PF04983">
    <property type="entry name" value="RNA_pol_Rpb1_3"/>
    <property type="match status" value="1"/>
</dbReference>
<comment type="caution">
    <text evidence="18">The sequence shown here is derived from an EMBL/GenBank/DDBJ whole genome shotgun (WGS) entry which is preliminary data.</text>
</comment>
<proteinExistence type="inferred from homology"/>
<keyword evidence="8" id="KW-0479">Metal-binding</keyword>
<evidence type="ECO:0000256" key="6">
    <source>
        <dbReference type="ARBA" id="ARBA00022679"/>
    </source>
</evidence>
<evidence type="ECO:0000256" key="3">
    <source>
        <dbReference type="ARBA" id="ARBA00011251"/>
    </source>
</evidence>
<protein>
    <recommendedName>
        <fullName evidence="15">DNA-directed RNA polymerase subunit</fullName>
        <ecNumber evidence="15">2.7.7.6</ecNumber>
    </recommendedName>
</protein>
<evidence type="ECO:0000256" key="15">
    <source>
        <dbReference type="RuleBase" id="RU004279"/>
    </source>
</evidence>
<dbReference type="InterPro" id="IPR042102">
    <property type="entry name" value="RNA_pol_Rpb1_3_sf"/>
</dbReference>
<keyword evidence="12" id="KW-0539">Nucleus</keyword>
<evidence type="ECO:0000256" key="10">
    <source>
        <dbReference type="ARBA" id="ARBA00022842"/>
    </source>
</evidence>
<dbReference type="PANTHER" id="PTHR19376:SF11">
    <property type="entry name" value="DNA-DIRECTED RNA POLYMERASE I SUBUNIT RPA1"/>
    <property type="match status" value="1"/>
</dbReference>
<dbReference type="InterPro" id="IPR007083">
    <property type="entry name" value="RNA_pol_Rpb1_4"/>
</dbReference>
<keyword evidence="5" id="KW-0597">Phosphoprotein</keyword>
<evidence type="ECO:0000256" key="14">
    <source>
        <dbReference type="ARBA" id="ARBA00053996"/>
    </source>
</evidence>
<evidence type="ECO:0000256" key="1">
    <source>
        <dbReference type="ARBA" id="ARBA00004604"/>
    </source>
</evidence>
<feature type="compositionally biased region" description="Acidic residues" evidence="16">
    <location>
        <begin position="1473"/>
        <end position="1492"/>
    </location>
</feature>
<feature type="compositionally biased region" description="Basic and acidic residues" evidence="16">
    <location>
        <begin position="1508"/>
        <end position="1528"/>
    </location>
</feature>
<dbReference type="Gene3D" id="6.20.50.80">
    <property type="match status" value="1"/>
</dbReference>
<dbReference type="Gene3D" id="2.40.40.20">
    <property type="match status" value="1"/>
</dbReference>
<dbReference type="Gene3D" id="1.10.132.30">
    <property type="match status" value="1"/>
</dbReference>
<sequence>METLFLKLTQADFRVYSAAEILQLSVKEIVNPQTFDLLQNPIPGGLHDPALGPCRQDDRCESCGQSERNCPGHFGHIRLPVPVFNPMFFKTLLQLLKGTCLYCHRINLPTLQLQVFSQRLRLLHLGFLVQAQNLSEKFLNSEQAEETVLSQLEAYIKDVLKYGEKNEASMSKNLLTEIHNTMQKIVSTFSRTKLVCCHCETKNRSLKAEYNCTIVGTLADDKEIKKRPSLKPEAKANNVPSEEAGPVEEVEMEDSSNAHEAGQTPEIEESSVEEMMGESHSDVIAFLKSKHRRCILTPNLARDHLRLVWKNNKEFLVNLFPFLGKIKLSEVPTDVFFLDVIPVPPVRFRPLSVMKDRKFEHAQTSNLANVLRECLTLKELMFDYSKKKATEETTVQGPAITDPSESLTVSMQKVMTLWLRLQARVNVVLDSDLDNISQDKCFGVKQMLEKKDGMFRKHMMGKRVNFAARSVISPDPYIATTEIGIPMVFASKLTYPQRVTAWNVHKLRQMVINGPQKYPGAVSVIDEHGKNVKLSPANLTQREALAKQLLVPDISKTGSKIVCRHLIEGDYLLLNRQPTLHRPSIQAHRARVLPDIKTLRMHYSNCKAYNADFDGDEMNAHMPQCELGRAEASTLACVDNQYLVPKDGTPLAGLIQDHMVAGVALTVRGRFFTRQDYNELVWSAMSDSRNQILTLPPAILKPYPLWTGKQIISTLLLNIIPQGKAPLNLKGKAKIPEKSWVSMSAVDQSILPLELSALESLAMGESTVVFRHGELLQGVLDKAHYGPSPYGLVHCCYELYGGKTAGHLLTCLGRLFTSFLQLTGFSLGVGDILVQKKANKKRKGIIKKSTHVGKTAIEKLMSSTGEELNERNMLLFLKQAHFSPDSFKMAEIDMGMKGETDKIQDSIAKSIMPQGLEQRFPNNSLQLMVQAGAKGSPVNCMQISCLLGQIELEGRRPPLMLSGRSLPSFQPYDVSPKAGGFVTGRFLTGIRPQEYFFHCMAGREGLIDTAVKTSRSGYLQRCLVKHLEGLKVNYDVSVRDSDGSMVQFYYGEDGLDPVESTFLKPALFPFLTENLQALKSSYRKDPWPSDARNKSIRHRWKRISKWNSQAKEKGLWVNRDSSFIEFCKSNAAPNLSETDWTQVVKDGPFKGRALAAEKLCKAWAQLDAEEKTSLKSKQLCPDPVMSLFLPHSQPDIMSEKFHHELNVYCKKGFSKVASETSQEVDQKCFKETINKKLVKAMAHPGEAVGLVCAQSVGEPSTQMTLNTFHFAGRGEMNVTLGIPRLREILMMTSDKIKTPSMDIPVQALPGAREKAEQLRRHLNRITLDKVMQSLKVKITSKRLPSGRGYNHFKLIEARFKFLPQKDIAEFTNLTLKAIVSFVAKRFIGNVDIFFKKEITSQKKSSLLSSGKLRRLAESSDQGKATAEDETAGDNSGLADLADGSGGTEDVEEEPNDGDAAAVKEMQRQHDTQEYEGEDEEKEQVGAEDDGEAENNYAVDENEEPETETDNKNEESNHSNDDSDQEMSRIEDLSQEDREMVTDAKANSFVHDFTFDEKKRRWCTVTFIYDQSRLQLDVRMLLDRAVRQTVVHQVKGISRAFLTQELDNGDSVLHLKTEGINMQEMFKYPNLLDLNKIYCNCIKTMAHTYGVEACNRVIIKEIQSVFGAYGIMVDYRHLSLLADYMTCRGQFDAFNRGCIAYNTSPLQKMTFETTMTFLLNSCVSGMADTLNSPSASLVLGTPVSVGTGCFDVLDSFH</sequence>
<dbReference type="GO" id="GO:0046872">
    <property type="term" value="F:metal ion binding"/>
    <property type="evidence" value="ECO:0007669"/>
    <property type="project" value="UniProtKB-KW"/>
</dbReference>
<feature type="region of interest" description="Disordered" evidence="16">
    <location>
        <begin position="227"/>
        <end position="271"/>
    </location>
</feature>
<evidence type="ECO:0000256" key="11">
    <source>
        <dbReference type="ARBA" id="ARBA00023163"/>
    </source>
</evidence>
<dbReference type="GO" id="GO:0006351">
    <property type="term" value="P:DNA-templated transcription"/>
    <property type="evidence" value="ECO:0007669"/>
    <property type="project" value="InterPro"/>
</dbReference>
<dbReference type="Gene3D" id="3.30.70.2850">
    <property type="match status" value="1"/>
</dbReference>
<dbReference type="InterPro" id="IPR007080">
    <property type="entry name" value="RNA_pol_Rpb1_1"/>
</dbReference>
<dbReference type="Gene3D" id="1.10.150.390">
    <property type="match status" value="1"/>
</dbReference>
<dbReference type="GO" id="GO:0005736">
    <property type="term" value="C:RNA polymerase I complex"/>
    <property type="evidence" value="ECO:0007669"/>
    <property type="project" value="UniProtKB-ARBA"/>
</dbReference>
<dbReference type="FunFam" id="4.10.860.120:FF:000006">
    <property type="entry name" value="DNA-directed RNA polymerase subunit"/>
    <property type="match status" value="1"/>
</dbReference>
<keyword evidence="11 15" id="KW-0804">Transcription</keyword>
<dbReference type="CDD" id="cd02735">
    <property type="entry name" value="RNAP_I_Rpa1_C"/>
    <property type="match status" value="1"/>
</dbReference>
<dbReference type="CDD" id="cd01435">
    <property type="entry name" value="RNAP_I_RPA1_N"/>
    <property type="match status" value="1"/>
</dbReference>
<dbReference type="Pfam" id="PF04998">
    <property type="entry name" value="RNA_pol_Rpb1_5"/>
    <property type="match status" value="1"/>
</dbReference>
<evidence type="ECO:0000256" key="16">
    <source>
        <dbReference type="SAM" id="MobiDB-lite"/>
    </source>
</evidence>
<dbReference type="InterPro" id="IPR007066">
    <property type="entry name" value="RNA_pol_Rpb1_3"/>
</dbReference>
<dbReference type="FunFam" id="1.10.274.100:FF:000012">
    <property type="entry name" value="DNA-directed RNA polymerase subunit"/>
    <property type="match status" value="1"/>
</dbReference>
<evidence type="ECO:0000256" key="9">
    <source>
        <dbReference type="ARBA" id="ARBA00022833"/>
    </source>
</evidence>
<dbReference type="InterPro" id="IPR007081">
    <property type="entry name" value="RNA_pol_Rpb1_5"/>
</dbReference>
<evidence type="ECO:0000256" key="5">
    <source>
        <dbReference type="ARBA" id="ARBA00022553"/>
    </source>
</evidence>
<dbReference type="InterPro" id="IPR015699">
    <property type="entry name" value="DNA-dir_RNA_pol1_lsu_N"/>
</dbReference>
<dbReference type="Gene3D" id="6.10.250.2940">
    <property type="match status" value="1"/>
</dbReference>
<reference evidence="18" key="1">
    <citation type="journal article" date="2023" name="G3 (Bethesda)">
        <title>A reference genome for the long-term kleptoplast-retaining sea slug Elysia crispata morphotype clarki.</title>
        <authorList>
            <person name="Eastman K.E."/>
            <person name="Pendleton A.L."/>
            <person name="Shaikh M.A."/>
            <person name="Suttiyut T."/>
            <person name="Ogas R."/>
            <person name="Tomko P."/>
            <person name="Gavelis G."/>
            <person name="Widhalm J.R."/>
            <person name="Wisecaver J.H."/>
        </authorList>
    </citation>
    <scope>NUCLEOTIDE SEQUENCE</scope>
    <source>
        <strain evidence="18">ECLA1</strain>
    </source>
</reference>
<keyword evidence="6 15" id="KW-0808">Transferase</keyword>
<feature type="domain" description="RNA polymerase N-terminal" evidence="17">
    <location>
        <begin position="334"/>
        <end position="666"/>
    </location>
</feature>
<comment type="subcellular location">
    <subcellularLocation>
        <location evidence="1">Nucleus</location>
        <location evidence="1">Nucleolus</location>
    </subcellularLocation>
</comment>
<keyword evidence="9" id="KW-0862">Zinc</keyword>
<evidence type="ECO:0000256" key="7">
    <source>
        <dbReference type="ARBA" id="ARBA00022695"/>
    </source>
</evidence>
<evidence type="ECO:0000256" key="8">
    <source>
        <dbReference type="ARBA" id="ARBA00022723"/>
    </source>
</evidence>
<feature type="compositionally biased region" description="Acidic residues" evidence="16">
    <location>
        <begin position="245"/>
        <end position="254"/>
    </location>
</feature>
<comment type="subunit">
    <text evidence="3">Component of the RNA polymerase I (Pol I) complex consisting of at least 13 subunits.</text>
</comment>
<keyword evidence="10" id="KW-0460">Magnesium</keyword>
<evidence type="ECO:0000256" key="2">
    <source>
        <dbReference type="ARBA" id="ARBA00006460"/>
    </source>
</evidence>
<dbReference type="Pfam" id="PF05000">
    <property type="entry name" value="RNA_pol_Rpb1_4"/>
    <property type="match status" value="1"/>
</dbReference>
<dbReference type="InterPro" id="IPR047107">
    <property type="entry name" value="DNA-dir_RNA_pol1_lsu_C"/>
</dbReference>
<comment type="similarity">
    <text evidence="2 15">Belongs to the RNA polymerase beta' chain family.</text>
</comment>
<comment type="function">
    <text evidence="14">DNA-dependent RNA polymerase catalyzes the transcription of DNA into RNA using the four ribonucleoside triphosphates as substrates. Largest and catalytic core component of RNA polymerase I which synthesizes ribosomal RNA precursors. Forms the polymerase active center together with the second largest subunit. A single stranded DNA template strand of the promoter is positioned within the central active site cleft of Pol I. A bridging helix emanates from RPA1 and crosses the cleft near the catalytic site and is thought to promote translocation of Pol I by acting as a ratchet that moves the RNA-DNA hybrid through the active site by switching from straight to bent conformations at each step of nucleotide addition.</text>
</comment>
<dbReference type="FunFam" id="3.30.1490.180:FF:000003">
    <property type="entry name" value="DNA-directed RNA polymerase subunit"/>
    <property type="match status" value="1"/>
</dbReference>
<evidence type="ECO:0000256" key="12">
    <source>
        <dbReference type="ARBA" id="ARBA00023242"/>
    </source>
</evidence>
<dbReference type="Gene3D" id="3.30.1490.180">
    <property type="entry name" value="RNA polymerase ii"/>
    <property type="match status" value="1"/>
</dbReference>
<organism evidence="18 19">
    <name type="scientific">Elysia crispata</name>
    <name type="common">lettuce slug</name>
    <dbReference type="NCBI Taxonomy" id="231223"/>
    <lineage>
        <taxon>Eukaryota</taxon>
        <taxon>Metazoa</taxon>
        <taxon>Spiralia</taxon>
        <taxon>Lophotrochozoa</taxon>
        <taxon>Mollusca</taxon>
        <taxon>Gastropoda</taxon>
        <taxon>Heterobranchia</taxon>
        <taxon>Euthyneura</taxon>
        <taxon>Panpulmonata</taxon>
        <taxon>Sacoglossa</taxon>
        <taxon>Placobranchoidea</taxon>
        <taxon>Plakobranchidae</taxon>
        <taxon>Elysia</taxon>
    </lineage>
</organism>
<dbReference type="EC" id="2.7.7.6" evidence="15"/>
<comment type="catalytic activity">
    <reaction evidence="13 15">
        <text>RNA(n) + a ribonucleoside 5'-triphosphate = RNA(n+1) + diphosphate</text>
        <dbReference type="Rhea" id="RHEA:21248"/>
        <dbReference type="Rhea" id="RHEA-COMP:14527"/>
        <dbReference type="Rhea" id="RHEA-COMP:17342"/>
        <dbReference type="ChEBI" id="CHEBI:33019"/>
        <dbReference type="ChEBI" id="CHEBI:61557"/>
        <dbReference type="ChEBI" id="CHEBI:140395"/>
        <dbReference type="EC" id="2.7.7.6"/>
    </reaction>
</comment>
<dbReference type="InterPro" id="IPR045867">
    <property type="entry name" value="DNA-dir_RpoC_beta_prime"/>
</dbReference>
<dbReference type="Gene3D" id="1.10.274.100">
    <property type="entry name" value="RNA polymerase Rpb1, domain 3"/>
    <property type="match status" value="1"/>
</dbReference>
<dbReference type="Pfam" id="PF04997">
    <property type="entry name" value="RNA_pol_Rpb1_1"/>
    <property type="match status" value="1"/>
</dbReference>
<gene>
    <name evidence="18" type="ORF">RRG08_018081</name>
</gene>
<dbReference type="Proteomes" id="UP001283361">
    <property type="component" value="Unassembled WGS sequence"/>
</dbReference>
<evidence type="ECO:0000256" key="13">
    <source>
        <dbReference type="ARBA" id="ARBA00048552"/>
    </source>
</evidence>
<keyword evidence="19" id="KW-1185">Reference proteome</keyword>
<dbReference type="InterPro" id="IPR006592">
    <property type="entry name" value="RNA_pol_N"/>
</dbReference>
<dbReference type="SUPFAM" id="SSF64484">
    <property type="entry name" value="beta and beta-prime subunits of DNA dependent RNA-polymerase"/>
    <property type="match status" value="1"/>
</dbReference>
<dbReference type="GO" id="GO:0003677">
    <property type="term" value="F:DNA binding"/>
    <property type="evidence" value="ECO:0007669"/>
    <property type="project" value="InterPro"/>
</dbReference>
<dbReference type="Pfam" id="PF00623">
    <property type="entry name" value="RNA_pol_Rpb1_2"/>
    <property type="match status" value="1"/>
</dbReference>